<dbReference type="FunFam" id="1.25.40.90:FF:000006">
    <property type="entry name" value="Clathrin interactor 1"/>
    <property type="match status" value="1"/>
</dbReference>
<dbReference type="InterPro" id="IPR008942">
    <property type="entry name" value="ENTH_VHS"/>
</dbReference>
<name>A0ABD3VSF7_SINWO</name>
<feature type="region of interest" description="Disordered" evidence="1">
    <location>
        <begin position="608"/>
        <end position="643"/>
    </location>
</feature>
<evidence type="ECO:0000259" key="2">
    <source>
        <dbReference type="PROSITE" id="PS50942"/>
    </source>
</evidence>
<dbReference type="PANTHER" id="PTHR12276:SF45">
    <property type="entry name" value="CLATHRIN INTERACTOR 1"/>
    <property type="match status" value="1"/>
</dbReference>
<dbReference type="SUPFAM" id="SSF48464">
    <property type="entry name" value="ENTH/VHS domain"/>
    <property type="match status" value="1"/>
</dbReference>
<evidence type="ECO:0000313" key="3">
    <source>
        <dbReference type="EMBL" id="KAL3863335.1"/>
    </source>
</evidence>
<dbReference type="Gene3D" id="1.25.40.90">
    <property type="match status" value="1"/>
</dbReference>
<dbReference type="CDD" id="cd16989">
    <property type="entry name" value="ENTH_EpsinR"/>
    <property type="match status" value="1"/>
</dbReference>
<feature type="compositionally biased region" description="Low complexity" evidence="1">
    <location>
        <begin position="271"/>
        <end position="297"/>
    </location>
</feature>
<accession>A0ABD3VSF7</accession>
<dbReference type="Proteomes" id="UP001634394">
    <property type="component" value="Unassembled WGS sequence"/>
</dbReference>
<feature type="compositionally biased region" description="Low complexity" evidence="1">
    <location>
        <begin position="608"/>
        <end position="632"/>
    </location>
</feature>
<protein>
    <recommendedName>
        <fullName evidence="2">ENTH domain-containing protein</fullName>
    </recommendedName>
</protein>
<reference evidence="3 4" key="1">
    <citation type="submission" date="2024-11" db="EMBL/GenBank/DDBJ databases">
        <title>Chromosome-level genome assembly of the freshwater bivalve Anodonta woodiana.</title>
        <authorList>
            <person name="Chen X."/>
        </authorList>
    </citation>
    <scope>NUCLEOTIDE SEQUENCE [LARGE SCALE GENOMIC DNA]</scope>
    <source>
        <strain evidence="3">MN2024</strain>
        <tissue evidence="3">Gills</tissue>
    </source>
</reference>
<evidence type="ECO:0000256" key="1">
    <source>
        <dbReference type="SAM" id="MobiDB-lite"/>
    </source>
</evidence>
<dbReference type="GO" id="GO:0012505">
    <property type="term" value="C:endomembrane system"/>
    <property type="evidence" value="ECO:0007669"/>
    <property type="project" value="UniProtKB-ARBA"/>
</dbReference>
<dbReference type="InterPro" id="IPR013809">
    <property type="entry name" value="ENTH"/>
</dbReference>
<evidence type="ECO:0000313" key="4">
    <source>
        <dbReference type="Proteomes" id="UP001634394"/>
    </source>
</evidence>
<feature type="compositionally biased region" description="Basic and acidic residues" evidence="1">
    <location>
        <begin position="163"/>
        <end position="181"/>
    </location>
</feature>
<gene>
    <name evidence="3" type="ORF">ACJMK2_005096</name>
</gene>
<organism evidence="3 4">
    <name type="scientific">Sinanodonta woodiana</name>
    <name type="common">Chinese pond mussel</name>
    <name type="synonym">Anodonta woodiana</name>
    <dbReference type="NCBI Taxonomy" id="1069815"/>
    <lineage>
        <taxon>Eukaryota</taxon>
        <taxon>Metazoa</taxon>
        <taxon>Spiralia</taxon>
        <taxon>Lophotrochozoa</taxon>
        <taxon>Mollusca</taxon>
        <taxon>Bivalvia</taxon>
        <taxon>Autobranchia</taxon>
        <taxon>Heteroconchia</taxon>
        <taxon>Palaeoheterodonta</taxon>
        <taxon>Unionida</taxon>
        <taxon>Unionoidea</taxon>
        <taxon>Unionidae</taxon>
        <taxon>Unioninae</taxon>
        <taxon>Sinanodonta</taxon>
    </lineage>
</organism>
<dbReference type="AlphaFoldDB" id="A0ABD3VSF7"/>
<dbReference type="PROSITE" id="PS50942">
    <property type="entry name" value="ENTH"/>
    <property type="match status" value="1"/>
</dbReference>
<feature type="region of interest" description="Disordered" evidence="1">
    <location>
        <begin position="147"/>
        <end position="181"/>
    </location>
</feature>
<dbReference type="PANTHER" id="PTHR12276">
    <property type="entry name" value="EPSIN/ENT-RELATED"/>
    <property type="match status" value="1"/>
</dbReference>
<dbReference type="SMART" id="SM00273">
    <property type="entry name" value="ENTH"/>
    <property type="match status" value="1"/>
</dbReference>
<feature type="domain" description="ENTH" evidence="2">
    <location>
        <begin position="13"/>
        <end position="146"/>
    </location>
</feature>
<comment type="caution">
    <text evidence="3">The sequence shown here is derived from an EMBL/GenBank/DDBJ whole genome shotgun (WGS) entry which is preliminary data.</text>
</comment>
<feature type="compositionally biased region" description="Basic and acidic residues" evidence="1">
    <location>
        <begin position="231"/>
        <end position="265"/>
    </location>
</feature>
<proteinExistence type="predicted"/>
<feature type="region of interest" description="Disordered" evidence="1">
    <location>
        <begin position="219"/>
        <end position="316"/>
    </location>
</feature>
<keyword evidence="4" id="KW-1185">Reference proteome</keyword>
<dbReference type="GO" id="GO:0005737">
    <property type="term" value="C:cytoplasm"/>
    <property type="evidence" value="ECO:0007669"/>
    <property type="project" value="UniProtKB-ARBA"/>
</dbReference>
<dbReference type="Pfam" id="PF01417">
    <property type="entry name" value="ENTH"/>
    <property type="match status" value="1"/>
</dbReference>
<sequence>MWKVREITDKVTNVVMNYSEVETKVREATNDEAWGPHGTLMHEIAQYTFTYEHFPEVVGMLWKRMLHDNKKNWRRVYKSLLLLTYLVKNGSERVVTSCREHLYDLRSLENYSFTDENGKDQGMNVRHKVKELIDFIQDDERLREERKKAKKNKDKYVGLASDSHSDGYRYSDRYDEEPRKREQLDEIDEWNNGKKSVVDEAVGKVKDLWNRAHGRRTVDDVAEYSGNPEKPSTRRDEVEFSDEPENKRADDDGDGKIGKKDKAEEFTSVERTQMTRTEKITTTTNRTVSRSSSSSGSKKLDLGAASNLGKSEAQSSSAITSGTVDLLGDIHSPTSTTSTNGDWADFNPRGTNTTTPDFGDFTQFNTSSQKSIQQVDSFSSLTHFNASNTSSVSSPTVTSSTELFDLFGSSSSQPLNAMTSAPLQSNVMGLQPNMMVSQPGMMGIQAGMMGTPPGMMGGQPGMMGGQPGMMGGYPGMMGIQAGMKGSQPGMMGSQPVMMGGQPGMMAGQSGMMGSLPNLMGGQARVMGMAPTSVPGMQTMGMAGSSMMGGTPQKSMMGMNQQPMMMQTGFMSSASQQPMMGTGMGYSSTAGFPMQSTSAYVIPAKGGNTVTTSVQSSASSSVSPVTSSSVTSSKNGPNTWSGDVGKINISLDGLSPASKYQKQVAPSINQLQQQHMQTTYTPGLLPQNPGMMVNPGMGGVTQGMSGLNLGQGSMMGMQQTTMGMQGNMMTAGVTGMHMQANLNMQSKVAFQQKTDQAFATFGNIGK</sequence>
<dbReference type="EMBL" id="JBJQND010000010">
    <property type="protein sequence ID" value="KAL3863335.1"/>
    <property type="molecule type" value="Genomic_DNA"/>
</dbReference>